<reference evidence="3" key="1">
    <citation type="submission" date="2021-05" db="EMBL/GenBank/DDBJ databases">
        <title>Molecular characterization for Shewanella algae harboring chromosomal blaOXA-55-like strains isolated from clinical and environment sample.</title>
        <authorList>
            <person name="Ohama Y."/>
            <person name="Aoki K."/>
            <person name="Harada S."/>
            <person name="Moriya K."/>
            <person name="Ishii Y."/>
            <person name="Tateda K."/>
        </authorList>
    </citation>
    <scope>NUCLEOTIDE SEQUENCE</scope>
    <source>
        <strain evidence="3">JCM 11563</strain>
    </source>
</reference>
<dbReference type="Proteomes" id="UP000887104">
    <property type="component" value="Unassembled WGS sequence"/>
</dbReference>
<proteinExistence type="inferred from homology"/>
<dbReference type="Gene3D" id="3.40.50.300">
    <property type="entry name" value="P-loop containing nucleotide triphosphate hydrolases"/>
    <property type="match status" value="1"/>
</dbReference>
<feature type="domain" description="CagE TrbE VirB component of type IV transporter system central" evidence="2">
    <location>
        <begin position="156"/>
        <end position="324"/>
    </location>
</feature>
<keyword evidence="4" id="KW-1185">Reference proteome</keyword>
<dbReference type="InterPro" id="IPR018145">
    <property type="entry name" value="CagE_TrbE_VirB_cntrl_dom"/>
</dbReference>
<dbReference type="Pfam" id="PF03135">
    <property type="entry name" value="CagE_TrbE_VirB"/>
    <property type="match status" value="1"/>
</dbReference>
<organism evidence="3 4">
    <name type="scientific">Shewanella sairae</name>
    <dbReference type="NCBI Taxonomy" id="190310"/>
    <lineage>
        <taxon>Bacteria</taxon>
        <taxon>Pseudomonadati</taxon>
        <taxon>Pseudomonadota</taxon>
        <taxon>Gammaproteobacteria</taxon>
        <taxon>Alteromonadales</taxon>
        <taxon>Shewanellaceae</taxon>
        <taxon>Shewanella</taxon>
    </lineage>
</organism>
<dbReference type="InterPro" id="IPR051162">
    <property type="entry name" value="T4SS_component"/>
</dbReference>
<name>A0ABQ4PLD8_9GAMM</name>
<evidence type="ECO:0000313" key="3">
    <source>
        <dbReference type="EMBL" id="GIU48874.1"/>
    </source>
</evidence>
<dbReference type="InterPro" id="IPR027417">
    <property type="entry name" value="P-loop_NTPase"/>
</dbReference>
<dbReference type="RefSeq" id="WP_220782098.1">
    <property type="nucleotide sequence ID" value="NZ_BPEY01000062.1"/>
</dbReference>
<comment type="similarity">
    <text evidence="1">Belongs to the TrbE/VirB4 family.</text>
</comment>
<dbReference type="SUPFAM" id="SSF52540">
    <property type="entry name" value="P-loop containing nucleoside triphosphate hydrolases"/>
    <property type="match status" value="1"/>
</dbReference>
<protein>
    <submittedName>
        <fullName evidence="3">Transporter</fullName>
    </submittedName>
</protein>
<gene>
    <name evidence="3" type="primary">virB4</name>
    <name evidence="3" type="ORF">TUM4438_31240</name>
</gene>
<evidence type="ECO:0000313" key="4">
    <source>
        <dbReference type="Proteomes" id="UP000887104"/>
    </source>
</evidence>
<evidence type="ECO:0000259" key="2">
    <source>
        <dbReference type="Pfam" id="PF03135"/>
    </source>
</evidence>
<evidence type="ECO:0000256" key="1">
    <source>
        <dbReference type="ARBA" id="ARBA00006512"/>
    </source>
</evidence>
<dbReference type="PANTHER" id="PTHR30121:SF6">
    <property type="entry name" value="SLR6007 PROTEIN"/>
    <property type="match status" value="1"/>
</dbReference>
<dbReference type="PANTHER" id="PTHR30121">
    <property type="entry name" value="UNCHARACTERIZED PROTEIN YJGR-RELATED"/>
    <property type="match status" value="1"/>
</dbReference>
<accession>A0ABQ4PLD8</accession>
<dbReference type="EMBL" id="BPEY01000062">
    <property type="protein sequence ID" value="GIU48874.1"/>
    <property type="molecule type" value="Genomic_DNA"/>
</dbReference>
<comment type="caution">
    <text evidence="3">The sequence shown here is derived from an EMBL/GenBank/DDBJ whole genome shotgun (WGS) entry which is preliminary data.</text>
</comment>
<sequence>MTFLNTISIDSLIPKYGRLVTEKIISLDDERLLAIVHVKGIQFETMSENLIHNYFLAQKNLFNSLAHKCGSRLALWTHIVKKKDSLDQTYEMPCSFTQGFADKYREMFDGVKLFTTDYYLSFVLKHTNIDNGIEELNEILDVTNAVLNEFRTTTLSIEERDNNVFYCENVSFLAYLLNNFTAKIPLSTDKITNIIPKSELHFGYDTLEIRNHESDTSRYGVLYELDAYPATTKAGMWDFILKAQYEFILSQSMIFINNNKAIKLLDDQINIADSVDNESEEQIEELEYAKGFLSSGDIAFGDYHAALVVFGKDVDEAIESGTKVASGFLNLGTSWKRSNIKSIFTYQSLLPASAVRPLSSPRTVTNLVCGFSLHNYSCGKKEGNAIGDGTALMPFKTEPETLYYFNSHASDHDKNVLGEKILGHALILGASGTGKTTLEGALVLFTTRFNPALFVIDYNRSTELYLRAVGGQYFAFSDGVDTGLNPFQLKDTPQLRGFLYSLVERCAYPTGDITPQDEMTIKRAVDAVMSLSHANRRFSVVLQSIPMGSDLRLRLSKWCHSENGKLAWALDSAENQFNPDDFNRIGFDTTTILEKKGDSAHPACEAILATLFFIKQLMQKEGQLLLTIVEEFWMPANFPLTQSLIMSVLKAGRLKNEFIYLISQSPEDAINCAIFPAIVQQTATKVLLPNPDANAAEYKKIGLNNKEVAKVLGFGKESRLFLVKQSRDAVVAKMDLYGFDDYLPIISGTTADISLCEKIRKCTGDNPKDWIPIFQHYKRIEKIYKNAKPTERLLNADECLSDLIIYHCSGTIDYEPFFKEDDVSDLYRYSI</sequence>